<name>A0AAU1IDW0_9ACTN</name>
<dbReference type="EMBL" id="CP108140">
    <property type="protein sequence ID" value="WTP91901.1"/>
    <property type="molecule type" value="Genomic_DNA"/>
</dbReference>
<evidence type="ECO:0000256" key="1">
    <source>
        <dbReference type="SAM" id="MobiDB-lite"/>
    </source>
</evidence>
<proteinExistence type="predicted"/>
<dbReference type="InterPro" id="IPR008490">
    <property type="entry name" value="Transposase_InsH_N"/>
</dbReference>
<feature type="region of interest" description="Disordered" evidence="1">
    <location>
        <begin position="208"/>
        <end position="243"/>
    </location>
</feature>
<organism evidence="3">
    <name type="scientific">Streptomyces sp. NBC_00180</name>
    <dbReference type="NCBI Taxonomy" id="2903632"/>
    <lineage>
        <taxon>Bacteria</taxon>
        <taxon>Bacillati</taxon>
        <taxon>Actinomycetota</taxon>
        <taxon>Actinomycetes</taxon>
        <taxon>Kitasatosporales</taxon>
        <taxon>Streptomycetaceae</taxon>
        <taxon>Streptomyces</taxon>
    </lineage>
</organism>
<dbReference type="Pfam" id="PF05598">
    <property type="entry name" value="DUF772"/>
    <property type="match status" value="1"/>
</dbReference>
<accession>A0AAU1IDW0</accession>
<evidence type="ECO:0000313" key="3">
    <source>
        <dbReference type="EMBL" id="WTP91901.1"/>
    </source>
</evidence>
<evidence type="ECO:0000259" key="2">
    <source>
        <dbReference type="Pfam" id="PF05598"/>
    </source>
</evidence>
<gene>
    <name evidence="3" type="ORF">OG477_45040</name>
</gene>
<sequence length="344" mass="37055">MRVRDHLAEVFDDALFAGAFPGRGAPARAPALLALVTVLQFTENLTGRQAAEAARDRLSWKYALGAELSDTGFDFCALSRFRARLAGDGTERVLFDRLLEHCREAGLVKAGGKQRTDSTHVISAVRDLNRTEPAGESVRAALEALAVAAPSWPAGVIDVAEFAGRYGPRVDGWTMPSSKTKRERLAQVFGQDALALCRAVWSPAGRTDAACTRGRRHTRRSPSSPAPGALPRRRMRQDRRTRGISAGEADVWRLAQPAGCPVCHASVNTTSPLHPQAVHMEKAPGLKQPGESSLLLCGVTSIFPLAQDLRFGLADPATELATATKVELGVDVTEVMFYSFTADD</sequence>
<reference evidence="3" key="1">
    <citation type="submission" date="2022-10" db="EMBL/GenBank/DDBJ databases">
        <title>The complete genomes of actinobacterial strains from the NBC collection.</title>
        <authorList>
            <person name="Joergensen T.S."/>
            <person name="Alvarez Arevalo M."/>
            <person name="Sterndorff E.B."/>
            <person name="Faurdal D."/>
            <person name="Vuksanovic O."/>
            <person name="Mourched A.-S."/>
            <person name="Charusanti P."/>
            <person name="Shaw S."/>
            <person name="Blin K."/>
            <person name="Weber T."/>
        </authorList>
    </citation>
    <scope>NUCLEOTIDE SEQUENCE</scope>
    <source>
        <strain evidence="3">NBC 00180</strain>
    </source>
</reference>
<protein>
    <submittedName>
        <fullName evidence="3">Transposase</fullName>
    </submittedName>
</protein>
<feature type="domain" description="Transposase InsH N-terminal" evidence="2">
    <location>
        <begin position="5"/>
        <end position="84"/>
    </location>
</feature>
<dbReference type="AlphaFoldDB" id="A0AAU1IDW0"/>